<dbReference type="Pfam" id="PF13424">
    <property type="entry name" value="TPR_12"/>
    <property type="match status" value="5"/>
</dbReference>
<dbReference type="InterPro" id="IPR003540">
    <property type="entry name" value="ADP-ribosyltransferase"/>
</dbReference>
<dbReference type="Proteomes" id="UP000681722">
    <property type="component" value="Unassembled WGS sequence"/>
</dbReference>
<sequence length="857" mass="98493">MEKTESTESNSTSSADNSNSRQTPTISPRRATTTPSDANHSARPPPRHRILENFRLIWLDSDIDESDADFKHSLIQLRKIVNTIDTFTNADPCVDFLNQTKNEKVFMIVSGALGQSTVPNIHHFPQLDSVYVFCRNKTKHEQWRKEWSKVKDVFSGIDLICDRLKQDTQQCDHNSVSISVTTSGDLDNLDPSFMYTQLLKETLIEMQYDDKAKTALANFCRDQYHDNPHEKQIIDEFERDYDDHTPIWWYTREGFTYKMLNRALRTQDVEIIIQMGFFLRDVHRHIEKIHSETEYQGILMVYRGQCMSTVDFNKILQSKGALLAFNNFLSTSTNRNVSLEFARGALNNLNSVGVLFEMTVNPSKSSTPFASVAHVSASQTEEEILFSMHSVFRIGEIQAIQHGIWRVELTLTTDDDPELKQLTDYFRKETQGTTEMGEYSKALEYYEKSHKIREKSLPPSHPDLANSYDSIGSVYHTMGEYSKVLEYYEKSQKIREKSLPPNHPDLANSYDSIGTVYDNMGEYSKALEYYEKSQNIREKSLSSSHPDVAGGYIGIGWMFKNMGEYSKALSSYDKALKIYEKSLPPIHPDLANCYNNIGEIYCNMGEYSTALEYHEKSQKIREESLPPNHLHLIESNNNIGLVYFNMGEYSKAFSVLRGSLNIHQMSQDNSNSKFAATTYYWLGRIECFMKDYSKALEYYGKTLDIYKKRALPEKHPDFAITYSNIGDVKRLTGDYTTARSFLEKALEIQENVTCDPCGLAWIYTYMGETYRETKDYSAALEFHEKALKIRDKLLASSHPDLAVTCHNLAKVYNGRRQFKVAFGLAQLAVEMAEQKLPGKHPHILEYKETVLEICKSL</sequence>
<feature type="repeat" description="TPR" evidence="3">
    <location>
        <begin position="676"/>
        <end position="709"/>
    </location>
</feature>
<dbReference type="Gene3D" id="1.25.40.10">
    <property type="entry name" value="Tetratricopeptide repeat domain"/>
    <property type="match status" value="5"/>
</dbReference>
<keyword evidence="10" id="KW-1185">Reference proteome</keyword>
<gene>
    <name evidence="6" type="ORF">GPM918_LOCUS14481</name>
    <name evidence="7" type="ORF">OVA965_LOCUS22034</name>
    <name evidence="8" type="ORF">SRO942_LOCUS14481</name>
    <name evidence="9" type="ORF">TMI583_LOCUS22746</name>
</gene>
<dbReference type="SMART" id="SM00028">
    <property type="entry name" value="TPR"/>
    <property type="match status" value="10"/>
</dbReference>
<evidence type="ECO:0000256" key="3">
    <source>
        <dbReference type="PROSITE-ProRule" id="PRU00339"/>
    </source>
</evidence>
<feature type="repeat" description="TPR" evidence="3">
    <location>
        <begin position="633"/>
        <end position="666"/>
    </location>
</feature>
<evidence type="ECO:0000313" key="8">
    <source>
        <dbReference type="EMBL" id="CAF3786735.1"/>
    </source>
</evidence>
<dbReference type="PROSITE" id="PS50005">
    <property type="entry name" value="TPR"/>
    <property type="match status" value="8"/>
</dbReference>
<feature type="compositionally biased region" description="Polar residues" evidence="4">
    <location>
        <begin position="21"/>
        <end position="39"/>
    </location>
</feature>
<organism evidence="6 10">
    <name type="scientific">Didymodactylos carnosus</name>
    <dbReference type="NCBI Taxonomy" id="1234261"/>
    <lineage>
        <taxon>Eukaryota</taxon>
        <taxon>Metazoa</taxon>
        <taxon>Spiralia</taxon>
        <taxon>Gnathifera</taxon>
        <taxon>Rotifera</taxon>
        <taxon>Eurotatoria</taxon>
        <taxon>Bdelloidea</taxon>
        <taxon>Philodinida</taxon>
        <taxon>Philodinidae</taxon>
        <taxon>Didymodactylos</taxon>
    </lineage>
</organism>
<proteinExistence type="predicted"/>
<dbReference type="InterPro" id="IPR019734">
    <property type="entry name" value="TPR_rpt"/>
</dbReference>
<feature type="domain" description="ADP ribosyltransferase" evidence="5">
    <location>
        <begin position="249"/>
        <end position="404"/>
    </location>
</feature>
<dbReference type="SUPFAM" id="SSF81901">
    <property type="entry name" value="HCP-like"/>
    <property type="match status" value="1"/>
</dbReference>
<dbReference type="PROSITE" id="PS50293">
    <property type="entry name" value="TPR_REGION"/>
    <property type="match status" value="1"/>
</dbReference>
<name>A0A814HVL8_9BILA</name>
<dbReference type="Gene3D" id="3.90.176.10">
    <property type="entry name" value="Toxin ADP-ribosyltransferase, Chain A, domain 1"/>
    <property type="match status" value="1"/>
</dbReference>
<dbReference type="Pfam" id="PF03496">
    <property type="entry name" value="ADPrib_exo_Tox"/>
    <property type="match status" value="1"/>
</dbReference>
<dbReference type="AlphaFoldDB" id="A0A814HVL8"/>
<dbReference type="PANTHER" id="PTHR45641">
    <property type="entry name" value="TETRATRICOPEPTIDE REPEAT PROTEIN (AFU_ORTHOLOGUE AFUA_6G03870)"/>
    <property type="match status" value="1"/>
</dbReference>
<feature type="repeat" description="TPR" evidence="3">
    <location>
        <begin position="719"/>
        <end position="752"/>
    </location>
</feature>
<feature type="repeat" description="TPR" evidence="3">
    <location>
        <begin position="591"/>
        <end position="624"/>
    </location>
</feature>
<feature type="repeat" description="TPR" evidence="3">
    <location>
        <begin position="465"/>
        <end position="498"/>
    </location>
</feature>
<feature type="region of interest" description="Disordered" evidence="4">
    <location>
        <begin position="1"/>
        <end position="46"/>
    </location>
</feature>
<dbReference type="SUPFAM" id="SSF56399">
    <property type="entry name" value="ADP-ribosylation"/>
    <property type="match status" value="1"/>
</dbReference>
<accession>A0A814HVL8</accession>
<dbReference type="EMBL" id="CAJNOK010012267">
    <property type="protein sequence ID" value="CAF1159854.1"/>
    <property type="molecule type" value="Genomic_DNA"/>
</dbReference>
<evidence type="ECO:0000313" key="10">
    <source>
        <dbReference type="Proteomes" id="UP000663829"/>
    </source>
</evidence>
<dbReference type="Proteomes" id="UP000663829">
    <property type="component" value="Unassembled WGS sequence"/>
</dbReference>
<comment type="caution">
    <text evidence="6">The sequence shown here is derived from an EMBL/GenBank/DDBJ whole genome shotgun (WGS) entry which is preliminary data.</text>
</comment>
<evidence type="ECO:0000313" key="9">
    <source>
        <dbReference type="EMBL" id="CAF3971474.1"/>
    </source>
</evidence>
<dbReference type="InterPro" id="IPR011990">
    <property type="entry name" value="TPR-like_helical_dom_sf"/>
</dbReference>
<dbReference type="EMBL" id="CAJOBA010033789">
    <property type="protein sequence ID" value="CAF3971474.1"/>
    <property type="molecule type" value="Genomic_DNA"/>
</dbReference>
<evidence type="ECO:0000256" key="1">
    <source>
        <dbReference type="ARBA" id="ARBA00022737"/>
    </source>
</evidence>
<keyword evidence="1" id="KW-0677">Repeat</keyword>
<dbReference type="EMBL" id="CAJNOQ010003490">
    <property type="protein sequence ID" value="CAF1015197.1"/>
    <property type="molecule type" value="Genomic_DNA"/>
</dbReference>
<feature type="repeat" description="TPR" evidence="3">
    <location>
        <begin position="760"/>
        <end position="793"/>
    </location>
</feature>
<evidence type="ECO:0000259" key="5">
    <source>
        <dbReference type="Pfam" id="PF03496"/>
    </source>
</evidence>
<evidence type="ECO:0000256" key="2">
    <source>
        <dbReference type="ARBA" id="ARBA00022803"/>
    </source>
</evidence>
<reference evidence="6" key="1">
    <citation type="submission" date="2021-02" db="EMBL/GenBank/DDBJ databases">
        <authorList>
            <person name="Nowell W R."/>
        </authorList>
    </citation>
    <scope>NUCLEOTIDE SEQUENCE</scope>
</reference>
<evidence type="ECO:0000256" key="4">
    <source>
        <dbReference type="SAM" id="MobiDB-lite"/>
    </source>
</evidence>
<dbReference type="Proteomes" id="UP000682733">
    <property type="component" value="Unassembled WGS sequence"/>
</dbReference>
<dbReference type="EMBL" id="CAJOBC010003490">
    <property type="protein sequence ID" value="CAF3786735.1"/>
    <property type="molecule type" value="Genomic_DNA"/>
</dbReference>
<feature type="compositionally biased region" description="Low complexity" evidence="4">
    <location>
        <begin position="7"/>
        <end position="20"/>
    </location>
</feature>
<feature type="repeat" description="TPR" evidence="3">
    <location>
        <begin position="507"/>
        <end position="540"/>
    </location>
</feature>
<feature type="repeat" description="TPR" evidence="3">
    <location>
        <begin position="549"/>
        <end position="582"/>
    </location>
</feature>
<keyword evidence="2 3" id="KW-0802">TPR repeat</keyword>
<evidence type="ECO:0000313" key="7">
    <source>
        <dbReference type="EMBL" id="CAF1159854.1"/>
    </source>
</evidence>
<dbReference type="PROSITE" id="PS51996">
    <property type="entry name" value="TR_MART"/>
    <property type="match status" value="1"/>
</dbReference>
<dbReference type="OrthoDB" id="9989265at2759"/>
<evidence type="ECO:0000313" key="6">
    <source>
        <dbReference type="EMBL" id="CAF1015197.1"/>
    </source>
</evidence>
<dbReference type="GO" id="GO:0005576">
    <property type="term" value="C:extracellular region"/>
    <property type="evidence" value="ECO:0007669"/>
    <property type="project" value="InterPro"/>
</dbReference>
<protein>
    <recommendedName>
        <fullName evidence="5">ADP ribosyltransferase domain-containing protein</fullName>
    </recommendedName>
</protein>
<dbReference type="PANTHER" id="PTHR45641:SF1">
    <property type="entry name" value="AAA+ ATPASE DOMAIN-CONTAINING PROTEIN"/>
    <property type="match status" value="1"/>
</dbReference>
<dbReference type="Proteomes" id="UP000677228">
    <property type="component" value="Unassembled WGS sequence"/>
</dbReference>